<dbReference type="Proteomes" id="UP001162318">
    <property type="component" value="Unassembled WGS sequence"/>
</dbReference>
<reference evidence="3" key="1">
    <citation type="submission" date="2022-09" db="EMBL/GenBank/DDBJ databases">
        <title>Intensive care unit water sources are persistently colonized with multi-drug resistant bacteria and are the site of extensive horizontal gene transfer of antibiotic resistance genes.</title>
        <authorList>
            <person name="Diorio-Toth L."/>
        </authorList>
    </citation>
    <scope>NUCLEOTIDE SEQUENCE</scope>
    <source>
        <strain evidence="3">GD03659</strain>
    </source>
</reference>
<dbReference type="EMBL" id="JAOCKX010000047">
    <property type="protein sequence ID" value="MDH2134055.1"/>
    <property type="molecule type" value="Genomic_DNA"/>
</dbReference>
<organism evidence="3 4">
    <name type="scientific">Sphingobium yanoikuyae</name>
    <name type="common">Sphingomonas yanoikuyae</name>
    <dbReference type="NCBI Taxonomy" id="13690"/>
    <lineage>
        <taxon>Bacteria</taxon>
        <taxon>Pseudomonadati</taxon>
        <taxon>Pseudomonadota</taxon>
        <taxon>Alphaproteobacteria</taxon>
        <taxon>Sphingomonadales</taxon>
        <taxon>Sphingomonadaceae</taxon>
        <taxon>Sphingobium</taxon>
    </lineage>
</organism>
<dbReference type="InterPro" id="IPR008807">
    <property type="entry name" value="ROS_MUCR"/>
</dbReference>
<dbReference type="RefSeq" id="WP_231736638.1">
    <property type="nucleotide sequence ID" value="NZ_JAOCKX010000047.1"/>
</dbReference>
<evidence type="ECO:0000313" key="4">
    <source>
        <dbReference type="Proteomes" id="UP001162318"/>
    </source>
</evidence>
<feature type="compositionally biased region" description="Low complexity" evidence="2">
    <location>
        <begin position="159"/>
        <end position="174"/>
    </location>
</feature>
<feature type="compositionally biased region" description="Low complexity" evidence="2">
    <location>
        <begin position="254"/>
        <end position="269"/>
    </location>
</feature>
<dbReference type="GO" id="GO:0006355">
    <property type="term" value="P:regulation of DNA-templated transcription"/>
    <property type="evidence" value="ECO:0007669"/>
    <property type="project" value="InterPro"/>
</dbReference>
<accession>A0AA43BD77</accession>
<dbReference type="AlphaFoldDB" id="A0AA43BD77"/>
<dbReference type="Gene3D" id="1.10.10.1550">
    <property type="entry name" value="ROS/MUCR transcriptional regulator protein"/>
    <property type="match status" value="1"/>
</dbReference>
<dbReference type="GO" id="GO:0008270">
    <property type="term" value="F:zinc ion binding"/>
    <property type="evidence" value="ECO:0007669"/>
    <property type="project" value="InterPro"/>
</dbReference>
<evidence type="ECO:0000256" key="2">
    <source>
        <dbReference type="SAM" id="MobiDB-lite"/>
    </source>
</evidence>
<feature type="compositionally biased region" description="Low complexity" evidence="2">
    <location>
        <begin position="209"/>
        <end position="227"/>
    </location>
</feature>
<evidence type="ECO:0000313" key="3">
    <source>
        <dbReference type="EMBL" id="MDH2134055.1"/>
    </source>
</evidence>
<feature type="compositionally biased region" description="Basic residues" evidence="2">
    <location>
        <begin position="199"/>
        <end position="208"/>
    </location>
</feature>
<name>A0AA43BD77_SPHYA</name>
<dbReference type="GO" id="GO:0003677">
    <property type="term" value="F:DNA binding"/>
    <property type="evidence" value="ECO:0007669"/>
    <property type="project" value="InterPro"/>
</dbReference>
<feature type="region of interest" description="Disordered" evidence="2">
    <location>
        <begin position="149"/>
        <end position="269"/>
    </location>
</feature>
<evidence type="ECO:0000256" key="1">
    <source>
        <dbReference type="ARBA" id="ARBA00007031"/>
    </source>
</evidence>
<sequence>MFGNVFVPEASISFFLDLEFSMSDAIEPDFTAMTVQLLSAYFANNQVPASDISGIIETTRTALERKAAVATPAEPDHVPAVSIRKSLASRDHIISLIDGKPYKSLKRHIGRHGLTPAEYRERYSLAKDYPMVAPGYSEQRREVAQRLGLGRKKVDASDVPVAAEPETPVAAAPAKRGRKASVATTDSPAVETASEKAAKGKAGRKPRAKPGTESVAKAPAPAPAVKANRASKAAGAKQDSKPKTAKRVIKAKASEPAAEIAPEAEPASV</sequence>
<dbReference type="InterPro" id="IPR041920">
    <property type="entry name" value="ROS/MUCR_sf"/>
</dbReference>
<comment type="caution">
    <text evidence="3">The sequence shown here is derived from an EMBL/GenBank/DDBJ whole genome shotgun (WGS) entry which is preliminary data.</text>
</comment>
<comment type="similarity">
    <text evidence="1">Belongs to the ros/MucR family.</text>
</comment>
<dbReference type="Pfam" id="PF05443">
    <property type="entry name" value="ROS_MUCR"/>
    <property type="match status" value="1"/>
</dbReference>
<gene>
    <name evidence="3" type="ORF">N5J77_23260</name>
</gene>
<proteinExistence type="inferred from homology"/>
<protein>
    <submittedName>
        <fullName evidence="3">MucR family transcriptional regulator</fullName>
    </submittedName>
</protein>